<keyword evidence="2" id="KW-1133">Transmembrane helix</keyword>
<proteinExistence type="predicted"/>
<feature type="compositionally biased region" description="Basic and acidic residues" evidence="1">
    <location>
        <begin position="518"/>
        <end position="530"/>
    </location>
</feature>
<gene>
    <name evidence="3" type="ORF">TK0001_3246</name>
</gene>
<feature type="transmembrane region" description="Helical" evidence="2">
    <location>
        <begin position="40"/>
        <end position="59"/>
    </location>
</feature>
<organism evidence="3 4">
    <name type="scientific">Methylorubrum extorquens</name>
    <name type="common">Methylobacterium dichloromethanicum</name>
    <name type="synonym">Methylobacterium extorquens</name>
    <dbReference type="NCBI Taxonomy" id="408"/>
    <lineage>
        <taxon>Bacteria</taxon>
        <taxon>Pseudomonadati</taxon>
        <taxon>Pseudomonadota</taxon>
        <taxon>Alphaproteobacteria</taxon>
        <taxon>Hyphomicrobiales</taxon>
        <taxon>Methylobacteriaceae</taxon>
        <taxon>Methylorubrum</taxon>
    </lineage>
</organism>
<keyword evidence="2" id="KW-0472">Membrane</keyword>
<dbReference type="NCBIfam" id="NF040662">
    <property type="entry name" value="attach_TipJ_rel"/>
    <property type="match status" value="1"/>
</dbReference>
<name>A0A2N9AR94_METEX</name>
<dbReference type="Proteomes" id="UP000233769">
    <property type="component" value="Chromosome tk0001"/>
</dbReference>
<evidence type="ECO:0000313" key="4">
    <source>
        <dbReference type="Proteomes" id="UP000233769"/>
    </source>
</evidence>
<feature type="region of interest" description="Disordered" evidence="1">
    <location>
        <begin position="518"/>
        <end position="537"/>
    </location>
</feature>
<accession>A0A2N9AR94</accession>
<evidence type="ECO:0000256" key="2">
    <source>
        <dbReference type="SAM" id="Phobius"/>
    </source>
</evidence>
<keyword evidence="2" id="KW-0812">Transmembrane</keyword>
<evidence type="ECO:0000256" key="1">
    <source>
        <dbReference type="SAM" id="MobiDB-lite"/>
    </source>
</evidence>
<evidence type="ECO:0008006" key="5">
    <source>
        <dbReference type="Google" id="ProtNLM"/>
    </source>
</evidence>
<evidence type="ECO:0000313" key="3">
    <source>
        <dbReference type="EMBL" id="SOR29848.1"/>
    </source>
</evidence>
<sequence length="1661" mass="175094">MRLQATWVRTLVGPRDVVVITILPLGGGGSSSGGGSKSPLGIGLAIASIALIAIAPYAAPALAGAAVFGAGVGATTGTLATAIQVGMVVGGVALGAAAQLANGTGAKTKNRTLYSVSGGGNVPREGARKPLLYGRCWSTPPLSQRDFFRYEGDTMVLTKRMTLGLGRFKIHAIKAGGATFWTEETGLEGAFNVAGNAVEFLYEKPSQLAVGDAVSSGDVAGQELPRPGGNPAVTPWFRLAPQGVSVDQALLSWSYQSVSRTSSAGRQAAGYAGVVFMARRIDPVSGAAMGAPFELLRDAIGPVLSPATALRYSRTVRLPARGAYEVYGQNLYPDAAFAENKASWDELVGLIDDVRIRPATTEIVVQVRAGPGLNFAAFSDVSVLATRILPVLNGSTWTEEPTRKAVWAAADLVRNEYGLDQPDGFDVAKALHYIGELKADDTFDGALPEVSSYWEAAGIVLLPMRADPVKVGVVHSFVRDESRDEPRHVLTRRQIVRDSGGASFQLLGEGGDVIVEFDRDGDPKRPDEARYSYGTPSRTPRRYKVPGITDGDHAYRHAKWLALVSVFRGASRTVVTEWDGRLVYPGDHVLSDLWFLKGPVVYGVAGAVGRILTLDCDANLSSEWGFGSIRTRFGREWGILRMRGLGARRVELHPDDVAVAEARVVQTVDGPIRLALADVLARDTQDPTTLVVGELEELQETYVVRAALPTDADHVRIEMLQDDRRIWELLGEEVRGPLPVNPDALAEPLLPNIKTLRARCERIETGIEVVWSIAPPRGARSYDVWISYDGDVTRERLSSGTAKEGRAPIRQSESIVTLIAVAYGSTGLAGREAETTFTTVAPIVQGSLVDVSTIPPIPYEKLGPDAQAKIAEAEAAADAAMARAEAAGAEVDAVGQAARTRVEAVRRSLAVDPKVRAGFVDAIIGDVRQDLAVLTDASLRLQHEVAILKDTQAAAGIEVLSAEGRVRIAAVSQLETAVGERLTSLSITVDALRGQIELYGSVQGKDVSGLVTEINAVRVRLDAVAATVSTLATSAQFDALGARVGTAEQTISAQTAAIEQRATLTTVNAQGTRLTTAENRISAAEGRITSVVTAAGTSAVDTALLPGLLSRFADVLGQQIGAIQENLARAETSASANIDETGRSIAEVSTRLLAFRGEATAQFDTVTRAIASTSEAVVQNQTLLSAQIGKVSADVTSETLVRATADSAQTIRTDGALSRIGTAEAGLNSLNQSLTTNLASIASQFQGVNARFGTAEANIQTLYTSYAAGDAANAAVTQTLRADFMATTASQNAYNIETRQVIANGDSANAQSINALRADVNTHVGNLNAYNVETRQVIVNGDSAQATRTDQLVAQTNQDRAFFLSENSARFNQTEGVARALNALSVQTTADRGYFLAEQTARINQDGVFAGQFQDVYARTDAGTAAGRIKFEAISANGAPGVVARYSIQLSTERNGVFRNSGLFMDMSADGSSRVVIDANLFAITANGGLSYPFTFDGQTLTVNSLRVTQQAILPGAVSDRLSLVAQEVDGGGFSNDWREVPGTGTTLYPDTNWGLMFSGTAILNAVAQGNGNLSTNTRLVVAVGLDGAPYGASFAVASATGGGGGPPVHTVDTGIASSPAFFEILPAGTPRRIALLYQLTGQIGSGKIKFGQLKAQVTKR</sequence>
<protein>
    <recommendedName>
        <fullName evidence="5">Tip attachment protein J domain-containing protein</fullName>
    </recommendedName>
</protein>
<reference evidence="4" key="1">
    <citation type="submission" date="2017-10" db="EMBL/GenBank/DDBJ databases">
        <authorList>
            <person name="Regsiter A."/>
            <person name="William W."/>
        </authorList>
    </citation>
    <scope>NUCLEOTIDE SEQUENCE [LARGE SCALE GENOMIC DNA]</scope>
</reference>
<dbReference type="EMBL" id="LT962688">
    <property type="protein sequence ID" value="SOR29848.1"/>
    <property type="molecule type" value="Genomic_DNA"/>
</dbReference>